<protein>
    <recommendedName>
        <fullName evidence="3">OTU domain-containing protein</fullName>
    </recommendedName>
</protein>
<organism evidence="1 2">
    <name type="scientific">Rhizopus azygosporus</name>
    <name type="common">Rhizopus microsporus var. azygosporus</name>
    <dbReference type="NCBI Taxonomy" id="86630"/>
    <lineage>
        <taxon>Eukaryota</taxon>
        <taxon>Fungi</taxon>
        <taxon>Fungi incertae sedis</taxon>
        <taxon>Mucoromycota</taxon>
        <taxon>Mucoromycotina</taxon>
        <taxon>Mucoromycetes</taxon>
        <taxon>Mucorales</taxon>
        <taxon>Mucorineae</taxon>
        <taxon>Rhizopodaceae</taxon>
        <taxon>Rhizopus</taxon>
    </lineage>
</organism>
<proteinExistence type="predicted"/>
<evidence type="ECO:0000313" key="1">
    <source>
        <dbReference type="EMBL" id="RCH81169.1"/>
    </source>
</evidence>
<sequence length="174" mass="20189">MLLLSSLIDGVRNLLNIIATNDDGEELQFDEIFPVFERSSINPYKSSGVNSPGRKRRIDRHSALPKDYRNARFRRRYLNLSQKDMNQNVHDEEDEIVDSYDPRGDNHCSFRAAAYILHDSECFIPLVKQNILRAIEAKKAAYRDQFVFVIDNLRLVTLERRLVETLGSVKESKC</sequence>
<evidence type="ECO:0008006" key="3">
    <source>
        <dbReference type="Google" id="ProtNLM"/>
    </source>
</evidence>
<dbReference type="AlphaFoldDB" id="A0A367IU71"/>
<dbReference type="Proteomes" id="UP000252139">
    <property type="component" value="Unassembled WGS sequence"/>
</dbReference>
<evidence type="ECO:0000313" key="2">
    <source>
        <dbReference type="Proteomes" id="UP000252139"/>
    </source>
</evidence>
<accession>A0A367IU71</accession>
<dbReference type="EMBL" id="PJQL01003551">
    <property type="protein sequence ID" value="RCH81169.1"/>
    <property type="molecule type" value="Genomic_DNA"/>
</dbReference>
<reference evidence="1 2" key="1">
    <citation type="journal article" date="2018" name="G3 (Bethesda)">
        <title>Phylogenetic and Phylogenomic Definition of Rhizopus Species.</title>
        <authorList>
            <person name="Gryganskyi A.P."/>
            <person name="Golan J."/>
            <person name="Dolatabadi S."/>
            <person name="Mondo S."/>
            <person name="Robb S."/>
            <person name="Idnurm A."/>
            <person name="Muszewska A."/>
            <person name="Steczkiewicz K."/>
            <person name="Masonjones S."/>
            <person name="Liao H.L."/>
            <person name="Gajdeczka M.T."/>
            <person name="Anike F."/>
            <person name="Vuek A."/>
            <person name="Anishchenko I.M."/>
            <person name="Voigt K."/>
            <person name="de Hoog G.S."/>
            <person name="Smith M.E."/>
            <person name="Heitman J."/>
            <person name="Vilgalys R."/>
            <person name="Stajich J.E."/>
        </authorList>
    </citation>
    <scope>NUCLEOTIDE SEQUENCE [LARGE SCALE GENOMIC DNA]</scope>
    <source>
        <strain evidence="1 2">CBS 357.93</strain>
    </source>
</reference>
<name>A0A367IU71_RHIAZ</name>
<dbReference type="OrthoDB" id="10366448at2759"/>
<gene>
    <name evidence="1" type="ORF">CU097_003097</name>
</gene>
<comment type="caution">
    <text evidence="1">The sequence shown here is derived from an EMBL/GenBank/DDBJ whole genome shotgun (WGS) entry which is preliminary data.</text>
</comment>
<keyword evidence="2" id="KW-1185">Reference proteome</keyword>